<dbReference type="InterPro" id="IPR008949">
    <property type="entry name" value="Isoprenoid_synthase_dom_sf"/>
</dbReference>
<dbReference type="RefSeq" id="WP_144995611.1">
    <property type="nucleotide sequence ID" value="NZ_CP036281.1"/>
</dbReference>
<evidence type="ECO:0000256" key="7">
    <source>
        <dbReference type="RuleBase" id="RU004466"/>
    </source>
</evidence>
<dbReference type="GO" id="GO:0005737">
    <property type="term" value="C:cytoplasm"/>
    <property type="evidence" value="ECO:0007669"/>
    <property type="project" value="UniProtKB-ARBA"/>
</dbReference>
<keyword evidence="4" id="KW-0479">Metal-binding</keyword>
<evidence type="ECO:0000256" key="1">
    <source>
        <dbReference type="ARBA" id="ARBA00001946"/>
    </source>
</evidence>
<dbReference type="Gene3D" id="1.10.600.10">
    <property type="entry name" value="Farnesyl Diphosphate Synthase"/>
    <property type="match status" value="1"/>
</dbReference>
<evidence type="ECO:0000256" key="5">
    <source>
        <dbReference type="ARBA" id="ARBA00022842"/>
    </source>
</evidence>
<dbReference type="KEGG" id="plon:Pla110_20460"/>
<dbReference type="GO" id="GO:0004337">
    <property type="term" value="F:(2E,6E)-farnesyl diphosphate synthase activity"/>
    <property type="evidence" value="ECO:0007669"/>
    <property type="project" value="UniProtKB-EC"/>
</dbReference>
<dbReference type="PROSITE" id="PS00723">
    <property type="entry name" value="POLYPRENYL_SYNTHASE_1"/>
    <property type="match status" value="1"/>
</dbReference>
<accession>A0A518CM61</accession>
<reference evidence="8 9" key="1">
    <citation type="submission" date="2019-02" db="EMBL/GenBank/DDBJ databases">
        <title>Deep-cultivation of Planctomycetes and their phenomic and genomic characterization uncovers novel biology.</title>
        <authorList>
            <person name="Wiegand S."/>
            <person name="Jogler M."/>
            <person name="Boedeker C."/>
            <person name="Pinto D."/>
            <person name="Vollmers J."/>
            <person name="Rivas-Marin E."/>
            <person name="Kohn T."/>
            <person name="Peeters S.H."/>
            <person name="Heuer A."/>
            <person name="Rast P."/>
            <person name="Oberbeckmann S."/>
            <person name="Bunk B."/>
            <person name="Jeske O."/>
            <person name="Meyerdierks A."/>
            <person name="Storesund J.E."/>
            <person name="Kallscheuer N."/>
            <person name="Luecker S."/>
            <person name="Lage O.M."/>
            <person name="Pohl T."/>
            <person name="Merkel B.J."/>
            <person name="Hornburger P."/>
            <person name="Mueller R.-W."/>
            <person name="Bruemmer F."/>
            <person name="Labrenz M."/>
            <person name="Spormann A.M."/>
            <person name="Op den Camp H."/>
            <person name="Overmann J."/>
            <person name="Amann R."/>
            <person name="Jetten M.S.M."/>
            <person name="Mascher T."/>
            <person name="Medema M.H."/>
            <person name="Devos D.P."/>
            <person name="Kaster A.-K."/>
            <person name="Ovreas L."/>
            <person name="Rohde M."/>
            <person name="Galperin M.Y."/>
            <person name="Jogler C."/>
        </authorList>
    </citation>
    <scope>NUCLEOTIDE SEQUENCE [LARGE SCALE GENOMIC DNA]</scope>
    <source>
        <strain evidence="8 9">Pla110</strain>
    </source>
</reference>
<dbReference type="GO" id="GO:0016114">
    <property type="term" value="P:terpenoid biosynthetic process"/>
    <property type="evidence" value="ECO:0007669"/>
    <property type="project" value="UniProtKB-ARBA"/>
</dbReference>
<dbReference type="AlphaFoldDB" id="A0A518CM61"/>
<dbReference type="InterPro" id="IPR033749">
    <property type="entry name" value="Polyprenyl_synt_CS"/>
</dbReference>
<evidence type="ECO:0000256" key="4">
    <source>
        <dbReference type="ARBA" id="ARBA00022723"/>
    </source>
</evidence>
<evidence type="ECO:0000313" key="9">
    <source>
        <dbReference type="Proteomes" id="UP000317178"/>
    </source>
</evidence>
<dbReference type="Proteomes" id="UP000317178">
    <property type="component" value="Chromosome"/>
</dbReference>
<proteinExistence type="inferred from homology"/>
<dbReference type="SUPFAM" id="SSF48576">
    <property type="entry name" value="Terpenoid synthases"/>
    <property type="match status" value="1"/>
</dbReference>
<dbReference type="PROSITE" id="PS00444">
    <property type="entry name" value="POLYPRENYL_SYNTHASE_2"/>
    <property type="match status" value="1"/>
</dbReference>
<dbReference type="InterPro" id="IPR053378">
    <property type="entry name" value="Prenyl_diphosphate_synthase"/>
</dbReference>
<organism evidence="8 9">
    <name type="scientific">Polystyrenella longa</name>
    <dbReference type="NCBI Taxonomy" id="2528007"/>
    <lineage>
        <taxon>Bacteria</taxon>
        <taxon>Pseudomonadati</taxon>
        <taxon>Planctomycetota</taxon>
        <taxon>Planctomycetia</taxon>
        <taxon>Planctomycetales</taxon>
        <taxon>Planctomycetaceae</taxon>
        <taxon>Polystyrenella</taxon>
    </lineage>
</organism>
<dbReference type="GO" id="GO:0046872">
    <property type="term" value="F:metal ion binding"/>
    <property type="evidence" value="ECO:0007669"/>
    <property type="project" value="UniProtKB-KW"/>
</dbReference>
<dbReference type="InterPro" id="IPR000092">
    <property type="entry name" value="Polyprenyl_synt"/>
</dbReference>
<keyword evidence="9" id="KW-1185">Reference proteome</keyword>
<dbReference type="PANTHER" id="PTHR43281">
    <property type="entry name" value="FARNESYL DIPHOSPHATE SYNTHASE"/>
    <property type="match status" value="1"/>
</dbReference>
<dbReference type="EMBL" id="CP036281">
    <property type="protein sequence ID" value="QDU80319.1"/>
    <property type="molecule type" value="Genomic_DNA"/>
</dbReference>
<dbReference type="CDD" id="cd00685">
    <property type="entry name" value="Trans_IPPS_HT"/>
    <property type="match status" value="1"/>
</dbReference>
<keyword evidence="3 7" id="KW-0808">Transferase</keyword>
<gene>
    <name evidence="8" type="ORF">Pla110_20460</name>
</gene>
<dbReference type="NCBIfam" id="NF045485">
    <property type="entry name" value="FPPsyn"/>
    <property type="match status" value="1"/>
</dbReference>
<dbReference type="Pfam" id="PF00348">
    <property type="entry name" value="polyprenyl_synt"/>
    <property type="match status" value="1"/>
</dbReference>
<comment type="cofactor">
    <cofactor evidence="1">
        <name>Mg(2+)</name>
        <dbReference type="ChEBI" id="CHEBI:18420"/>
    </cofactor>
</comment>
<dbReference type="SFLD" id="SFLDG01017">
    <property type="entry name" value="Polyprenyl_Transferase_Like"/>
    <property type="match status" value="1"/>
</dbReference>
<evidence type="ECO:0000313" key="8">
    <source>
        <dbReference type="EMBL" id="QDU80319.1"/>
    </source>
</evidence>
<protein>
    <submittedName>
        <fullName evidence="8">Farnesyl diphosphate synthase</fullName>
        <ecNumber evidence="8">2.5.1.10</ecNumber>
    </submittedName>
</protein>
<keyword evidence="6" id="KW-0414">Isoprene biosynthesis</keyword>
<dbReference type="OrthoDB" id="9805316at2"/>
<comment type="similarity">
    <text evidence="2 7">Belongs to the FPP/GGPP synthase family.</text>
</comment>
<dbReference type="PANTHER" id="PTHR43281:SF1">
    <property type="entry name" value="FARNESYL DIPHOSPHATE SYNTHASE"/>
    <property type="match status" value="1"/>
</dbReference>
<dbReference type="FunFam" id="1.10.600.10:FF:000001">
    <property type="entry name" value="Geranylgeranyl diphosphate synthase"/>
    <property type="match status" value="1"/>
</dbReference>
<keyword evidence="5" id="KW-0460">Magnesium</keyword>
<evidence type="ECO:0000256" key="3">
    <source>
        <dbReference type="ARBA" id="ARBA00022679"/>
    </source>
</evidence>
<evidence type="ECO:0000256" key="2">
    <source>
        <dbReference type="ARBA" id="ARBA00006706"/>
    </source>
</evidence>
<name>A0A518CM61_9PLAN</name>
<dbReference type="EC" id="2.5.1.10" evidence="8"/>
<evidence type="ECO:0000256" key="6">
    <source>
        <dbReference type="ARBA" id="ARBA00023229"/>
    </source>
</evidence>
<dbReference type="SFLD" id="SFLDS00005">
    <property type="entry name" value="Isoprenoid_Synthase_Type_I"/>
    <property type="match status" value="1"/>
</dbReference>
<sequence>MPPTSTELQSTLSKLQKLIEPELERFLQLSPDCPSRLQESMSYSLLAGGKRLRPALVLIACEACGGDLQAALPAACAIEMVHTYSLIHDDLPAMDDDDLRRGHPTNHRQFDEATAILAGDGLLTYAFEVIANHQKPESAALSCVLELSAAAGPEGMVGGQMADLQAETETITELDGLEKIHFRKTGRLLRAALRMGAITGGADDLTLSALSEYGYCLGLAFQITDDLLDITGNQAKMGKAVQKDQSHGKATYPGLLGVEASRERAAQLVQRARELISPLGNRSQQLEQLANFVLERDH</sequence>